<feature type="transmembrane region" description="Helical" evidence="2">
    <location>
        <begin position="12"/>
        <end position="35"/>
    </location>
</feature>
<dbReference type="Proteomes" id="UP000005207">
    <property type="component" value="Linkage group LG3"/>
</dbReference>
<name>A0A669EVS6_ORENI</name>
<reference evidence="4" key="1">
    <citation type="submission" date="2012-01" db="EMBL/GenBank/DDBJ databases">
        <title>The Genome Sequence of Oreochromis niloticus (Nile Tilapia).</title>
        <authorList>
            <consortium name="Broad Institute Genome Assembly Team"/>
            <consortium name="Broad Institute Sequencing Platform"/>
            <person name="Di Palma F."/>
            <person name="Johnson J."/>
            <person name="Lander E.S."/>
            <person name="Lindblad-Toh K."/>
        </authorList>
    </citation>
    <scope>NUCLEOTIDE SEQUENCE [LARGE SCALE GENOMIC DNA]</scope>
</reference>
<evidence type="ECO:0000313" key="3">
    <source>
        <dbReference type="Ensembl" id="ENSONIP00000077125.1"/>
    </source>
</evidence>
<dbReference type="GeneTree" id="ENSGT00940000171721"/>
<feature type="coiled-coil region" evidence="1">
    <location>
        <begin position="125"/>
        <end position="159"/>
    </location>
</feature>
<evidence type="ECO:0000313" key="4">
    <source>
        <dbReference type="Proteomes" id="UP000005207"/>
    </source>
</evidence>
<keyword evidence="2" id="KW-1133">Transmembrane helix</keyword>
<evidence type="ECO:0008006" key="5">
    <source>
        <dbReference type="Google" id="ProtNLM"/>
    </source>
</evidence>
<keyword evidence="1" id="KW-0175">Coiled coil</keyword>
<dbReference type="Ensembl" id="ENSONIT00000090505.1">
    <property type="protein sequence ID" value="ENSONIP00000077125.1"/>
    <property type="gene ID" value="ENSONIG00000029313.1"/>
</dbReference>
<dbReference type="Gene3D" id="1.20.5.340">
    <property type="match status" value="1"/>
</dbReference>
<keyword evidence="2" id="KW-0812">Transmembrane</keyword>
<evidence type="ECO:0000256" key="2">
    <source>
        <dbReference type="SAM" id="Phobius"/>
    </source>
</evidence>
<proteinExistence type="predicted"/>
<reference evidence="3" key="3">
    <citation type="submission" date="2025-09" db="UniProtKB">
        <authorList>
            <consortium name="Ensembl"/>
        </authorList>
    </citation>
    <scope>IDENTIFICATION</scope>
</reference>
<keyword evidence="4" id="KW-1185">Reference proteome</keyword>
<sequence>MTKFPIILRVHLAVQLLSLFIPLFSLLSTVTYTSLSLLQPVNFMKTSPKLKNRHSPVITSNLQLRSQVSPEANPEANDRNMAEANPSFPIDYDILTAKITDVVGAIVEGKMDVINNKLDVIQATLDGNTRRLDEAETRISKVEDIIADMETRLTRVESKICTFTNRLDDQEARSRRDNLRIFGVKEGVEGANAIAYFEKWLPSLLNMKTKNGRIRLDRCHRSLGEPISGSPRAVIMKLHYPTDKREVLALSGKNKQIFFDGALITIRQDVPQNVRQQRRNFNEACQLLITKGIRFRMLFPATLRFTYENRRFSFDSAEEALKVVSAIGKRSRRNAATPIAAWEVLLGVC</sequence>
<reference evidence="3" key="2">
    <citation type="submission" date="2025-08" db="UniProtKB">
        <authorList>
            <consortium name="Ensembl"/>
        </authorList>
    </citation>
    <scope>IDENTIFICATION</scope>
</reference>
<dbReference type="AlphaFoldDB" id="A0A669EVS6"/>
<dbReference type="SUPFAM" id="SSF57997">
    <property type="entry name" value="Tropomyosin"/>
    <property type="match status" value="1"/>
</dbReference>
<dbReference type="InParanoid" id="A0A669EVS6"/>
<dbReference type="Gene3D" id="3.30.70.1820">
    <property type="entry name" value="L1 transposable element, RRM domain"/>
    <property type="match status" value="1"/>
</dbReference>
<protein>
    <recommendedName>
        <fullName evidence="5">L1 transposable element RRM domain-containing protein</fullName>
    </recommendedName>
</protein>
<evidence type="ECO:0000256" key="1">
    <source>
        <dbReference type="SAM" id="Coils"/>
    </source>
</evidence>
<dbReference type="InterPro" id="IPR004244">
    <property type="entry name" value="Transposase_22"/>
</dbReference>
<keyword evidence="2" id="KW-0472">Membrane</keyword>
<organism evidence="3 4">
    <name type="scientific">Oreochromis niloticus</name>
    <name type="common">Nile tilapia</name>
    <name type="synonym">Tilapia nilotica</name>
    <dbReference type="NCBI Taxonomy" id="8128"/>
    <lineage>
        <taxon>Eukaryota</taxon>
        <taxon>Metazoa</taxon>
        <taxon>Chordata</taxon>
        <taxon>Craniata</taxon>
        <taxon>Vertebrata</taxon>
        <taxon>Euteleostomi</taxon>
        <taxon>Actinopterygii</taxon>
        <taxon>Neopterygii</taxon>
        <taxon>Teleostei</taxon>
        <taxon>Neoteleostei</taxon>
        <taxon>Acanthomorphata</taxon>
        <taxon>Ovalentaria</taxon>
        <taxon>Cichlomorphae</taxon>
        <taxon>Cichliformes</taxon>
        <taxon>Cichlidae</taxon>
        <taxon>African cichlids</taxon>
        <taxon>Pseudocrenilabrinae</taxon>
        <taxon>Oreochromini</taxon>
        <taxon>Oreochromis</taxon>
    </lineage>
</organism>
<dbReference type="OMA" id="ANDRNMA"/>
<accession>A0A669EVS6</accession>
<dbReference type="PANTHER" id="PTHR11505">
    <property type="entry name" value="L1 TRANSPOSABLE ELEMENT-RELATED"/>
    <property type="match status" value="1"/>
</dbReference>